<dbReference type="AlphaFoldDB" id="A0A3N1P8E2"/>
<dbReference type="NCBIfam" id="NF041907">
    <property type="entry name" value="CLCA_X"/>
    <property type="match status" value="1"/>
</dbReference>
<dbReference type="Pfam" id="PF18796">
    <property type="entry name" value="LPD1"/>
    <property type="match status" value="1"/>
</dbReference>
<protein>
    <recommendedName>
        <fullName evidence="1">Large polyvalent protein-associated domain-containing protein</fullName>
    </recommendedName>
</protein>
<evidence type="ECO:0000313" key="3">
    <source>
        <dbReference type="Proteomes" id="UP000268033"/>
    </source>
</evidence>
<dbReference type="InterPro" id="IPR041047">
    <property type="entry name" value="LPD1"/>
</dbReference>
<dbReference type="STRING" id="584787.GCA_001247655_01071"/>
<keyword evidence="3" id="KW-1185">Reference proteome</keyword>
<reference evidence="2 3" key="1">
    <citation type="submission" date="2018-11" db="EMBL/GenBank/DDBJ databases">
        <title>Genomic Encyclopedia of Type Strains, Phase IV (KMG-IV): sequencing the most valuable type-strain genomes for metagenomic binning, comparative biology and taxonomic classification.</title>
        <authorList>
            <person name="Goeker M."/>
        </authorList>
    </citation>
    <scope>NUCLEOTIDE SEQUENCE [LARGE SCALE GENOMIC DNA]</scope>
    <source>
        <strain evidence="2 3">DSM 21945</strain>
    </source>
</reference>
<organism evidence="2 3">
    <name type="scientific">Gallaecimonas pentaromativorans</name>
    <dbReference type="NCBI Taxonomy" id="584787"/>
    <lineage>
        <taxon>Bacteria</taxon>
        <taxon>Pseudomonadati</taxon>
        <taxon>Pseudomonadota</taxon>
        <taxon>Gammaproteobacteria</taxon>
        <taxon>Enterobacterales</taxon>
        <taxon>Gallaecimonadaceae</taxon>
        <taxon>Gallaecimonas</taxon>
    </lineage>
</organism>
<feature type="domain" description="Large polyvalent protein-associated" evidence="1">
    <location>
        <begin position="184"/>
        <end position="257"/>
    </location>
</feature>
<sequence>MEPSRISRPFFRRGPDYRMGEDRSFAEVRAQFALAGVKVGAWVSSEEQQLAANLVFDALADLAWVMKVPPELLGLRGNLQLAFGTRGQRNVQAHYEPATRILALAKNAGAGALAHEFWHAFDHHIARHLYPDAGPRELASHLWLTERRQHPHPLNQKLSALLQTVLLSRDAMEPSDYVRRAIALDEQRSSLYFSQPTELLARAFESWVQDSAEITNHYLVSGTQKSTAAKQGAFPQGEHRRRCAMAFADYFSALGAALSGG</sequence>
<comment type="caution">
    <text evidence="2">The sequence shown here is derived from an EMBL/GenBank/DDBJ whole genome shotgun (WGS) entry which is preliminary data.</text>
</comment>
<evidence type="ECO:0000259" key="1">
    <source>
        <dbReference type="Pfam" id="PF18796"/>
    </source>
</evidence>
<dbReference type="EMBL" id="RJUL01000006">
    <property type="protein sequence ID" value="ROQ24815.1"/>
    <property type="molecule type" value="Genomic_DNA"/>
</dbReference>
<dbReference type="Proteomes" id="UP000268033">
    <property type="component" value="Unassembled WGS sequence"/>
</dbReference>
<proteinExistence type="predicted"/>
<gene>
    <name evidence="2" type="ORF">EDC28_10662</name>
</gene>
<evidence type="ECO:0000313" key="2">
    <source>
        <dbReference type="EMBL" id="ROQ24815.1"/>
    </source>
</evidence>
<accession>A0A3N1P8E2</accession>
<name>A0A3N1P8E2_9GAMM</name>